<gene>
    <name evidence="1" type="ORF">NEF87_004415</name>
</gene>
<protein>
    <submittedName>
        <fullName evidence="1">Uncharacterized protein</fullName>
    </submittedName>
</protein>
<reference evidence="1" key="1">
    <citation type="submission" date="2022-09" db="EMBL/GenBank/DDBJ databases">
        <title>Actin cytoskeleton and complex cell architecture in an #Asgard archaeon.</title>
        <authorList>
            <person name="Ponce Toledo R.I."/>
            <person name="Schleper C."/>
            <person name="Rodrigues Oliveira T."/>
            <person name="Wollweber F."/>
            <person name="Xu J."/>
            <person name="Rittmann S."/>
            <person name="Klingl A."/>
            <person name="Pilhofer M."/>
        </authorList>
    </citation>
    <scope>NUCLEOTIDE SEQUENCE</scope>
    <source>
        <strain evidence="1">B-35</strain>
    </source>
</reference>
<evidence type="ECO:0000313" key="2">
    <source>
        <dbReference type="Proteomes" id="UP001208689"/>
    </source>
</evidence>
<accession>A0ABY6HX72</accession>
<organism evidence="1 2">
    <name type="scientific">Candidatus Lokiarchaeum ossiferum</name>
    <dbReference type="NCBI Taxonomy" id="2951803"/>
    <lineage>
        <taxon>Archaea</taxon>
        <taxon>Promethearchaeati</taxon>
        <taxon>Promethearchaeota</taxon>
        <taxon>Promethearchaeia</taxon>
        <taxon>Promethearchaeales</taxon>
        <taxon>Promethearchaeaceae</taxon>
        <taxon>Candidatus Lokiarchaeum</taxon>
    </lineage>
</organism>
<dbReference type="EMBL" id="CP104013">
    <property type="protein sequence ID" value="UYP48130.1"/>
    <property type="molecule type" value="Genomic_DNA"/>
</dbReference>
<evidence type="ECO:0000313" key="1">
    <source>
        <dbReference type="EMBL" id="UYP48130.1"/>
    </source>
</evidence>
<name>A0ABY6HX72_9ARCH</name>
<dbReference type="Proteomes" id="UP001208689">
    <property type="component" value="Chromosome"/>
</dbReference>
<proteinExistence type="predicted"/>
<sequence>MSFILKSLEQLQENSFCRKAFRKPFAEINTILLERILVHQLQFYCDFDERCFFNRAREAKIPDFQIEKMLQRWRYNGVLIEKNGLYNFNEGKEYQTIQKNMKLNRAQIIDSYFI</sequence>
<keyword evidence="2" id="KW-1185">Reference proteome</keyword>